<feature type="compositionally biased region" description="Acidic residues" evidence="1">
    <location>
        <begin position="76"/>
        <end position="109"/>
    </location>
</feature>
<evidence type="ECO:0000256" key="1">
    <source>
        <dbReference type="SAM" id="MobiDB-lite"/>
    </source>
</evidence>
<feature type="compositionally biased region" description="Basic and acidic residues" evidence="1">
    <location>
        <begin position="24"/>
        <end position="36"/>
    </location>
</feature>
<proteinExistence type="predicted"/>
<feature type="region of interest" description="Disordered" evidence="1">
    <location>
        <begin position="1"/>
        <end position="44"/>
    </location>
</feature>
<feature type="region of interest" description="Disordered" evidence="1">
    <location>
        <begin position="69"/>
        <end position="109"/>
    </location>
</feature>
<reference evidence="2 3" key="1">
    <citation type="submission" date="2020-02" db="EMBL/GenBank/DDBJ databases">
        <authorList>
            <person name="Ma Q."/>
            <person name="Huang Y."/>
            <person name="Song X."/>
            <person name="Pei D."/>
        </authorList>
    </citation>
    <scope>NUCLEOTIDE SEQUENCE [LARGE SCALE GENOMIC DNA]</scope>
    <source>
        <strain evidence="2">Sxm20200214</strain>
        <tissue evidence="2">Leaf</tissue>
    </source>
</reference>
<sequence length="161" mass="17513">MQQIQNPPAPQPEPEPDPFAPHQTEVRREEEHELRVARGPPVRVAGLEERAGLGASLLHGGLDELVDELGDHEAYAEEDPLELAAEEEVGDESAEADEDGDEGDPGEEMAELVAPAIQRNLAFGFFVSVFSFLKGDGNVDEKEKGQTVRLRTTCGCVTRVL</sequence>
<dbReference type="AlphaFoldDB" id="A0A8X7U274"/>
<evidence type="ECO:0000313" key="2">
    <source>
        <dbReference type="EMBL" id="KAG2262424.1"/>
    </source>
</evidence>
<name>A0A8X7U274_BRACI</name>
<accession>A0A8X7U274</accession>
<keyword evidence="3" id="KW-1185">Reference proteome</keyword>
<dbReference type="Proteomes" id="UP000886595">
    <property type="component" value="Unassembled WGS sequence"/>
</dbReference>
<organism evidence="2 3">
    <name type="scientific">Brassica carinata</name>
    <name type="common">Ethiopian mustard</name>
    <name type="synonym">Abyssinian cabbage</name>
    <dbReference type="NCBI Taxonomy" id="52824"/>
    <lineage>
        <taxon>Eukaryota</taxon>
        <taxon>Viridiplantae</taxon>
        <taxon>Streptophyta</taxon>
        <taxon>Embryophyta</taxon>
        <taxon>Tracheophyta</taxon>
        <taxon>Spermatophyta</taxon>
        <taxon>Magnoliopsida</taxon>
        <taxon>eudicotyledons</taxon>
        <taxon>Gunneridae</taxon>
        <taxon>Pentapetalae</taxon>
        <taxon>rosids</taxon>
        <taxon>malvids</taxon>
        <taxon>Brassicales</taxon>
        <taxon>Brassicaceae</taxon>
        <taxon>Brassiceae</taxon>
        <taxon>Brassica</taxon>
    </lineage>
</organism>
<evidence type="ECO:0000313" key="3">
    <source>
        <dbReference type="Proteomes" id="UP000886595"/>
    </source>
</evidence>
<protein>
    <submittedName>
        <fullName evidence="2">Uncharacterized protein</fullName>
    </submittedName>
</protein>
<dbReference type="EMBL" id="JAAMPC010000014">
    <property type="protein sequence ID" value="KAG2262424.1"/>
    <property type="molecule type" value="Genomic_DNA"/>
</dbReference>
<comment type="caution">
    <text evidence="2">The sequence shown here is derived from an EMBL/GenBank/DDBJ whole genome shotgun (WGS) entry which is preliminary data.</text>
</comment>
<gene>
    <name evidence="2" type="ORF">Bca52824_069503</name>
</gene>
<feature type="compositionally biased region" description="Pro residues" evidence="1">
    <location>
        <begin position="7"/>
        <end position="19"/>
    </location>
</feature>